<dbReference type="OrthoDB" id="8117402at2759"/>
<evidence type="ECO:0000256" key="2">
    <source>
        <dbReference type="SAM" id="MobiDB-lite"/>
    </source>
</evidence>
<dbReference type="WBParaSite" id="SSLN_0001267901-mRNA-1">
    <property type="protein sequence ID" value="SSLN_0001267901-mRNA-1"/>
    <property type="gene ID" value="SSLN_0001267901"/>
</dbReference>
<evidence type="ECO:0000313" key="6">
    <source>
        <dbReference type="WBParaSite" id="SSLN_0001267901-mRNA-1"/>
    </source>
</evidence>
<reference evidence="4 5" key="2">
    <citation type="submission" date="2018-11" db="EMBL/GenBank/DDBJ databases">
        <authorList>
            <consortium name="Pathogen Informatics"/>
        </authorList>
    </citation>
    <scope>NUCLEOTIDE SEQUENCE [LARGE SCALE GENOMIC DNA]</scope>
    <source>
        <strain evidence="4 5">NST_G2</strain>
    </source>
</reference>
<accession>A0A183T6X4</accession>
<dbReference type="EMBL" id="UYSU01037112">
    <property type="protein sequence ID" value="VDL98607.1"/>
    <property type="molecule type" value="Genomic_DNA"/>
</dbReference>
<proteinExistence type="predicted"/>
<evidence type="ECO:0000256" key="1">
    <source>
        <dbReference type="PROSITE-ProRule" id="PRU00042"/>
    </source>
</evidence>
<reference evidence="6" key="1">
    <citation type="submission" date="2016-06" db="UniProtKB">
        <authorList>
            <consortium name="WormBaseParasite"/>
        </authorList>
    </citation>
    <scope>IDENTIFICATION</scope>
</reference>
<keyword evidence="1" id="KW-0863">Zinc-finger</keyword>
<dbReference type="AlphaFoldDB" id="A0A183T6X4"/>
<dbReference type="PROSITE" id="PS50157">
    <property type="entry name" value="ZINC_FINGER_C2H2_2"/>
    <property type="match status" value="1"/>
</dbReference>
<dbReference type="InterPro" id="IPR013087">
    <property type="entry name" value="Znf_C2H2_type"/>
</dbReference>
<name>A0A183T6X4_SCHSO</name>
<organism evidence="6">
    <name type="scientific">Schistocephalus solidus</name>
    <name type="common">Tapeworm</name>
    <dbReference type="NCBI Taxonomy" id="70667"/>
    <lineage>
        <taxon>Eukaryota</taxon>
        <taxon>Metazoa</taxon>
        <taxon>Spiralia</taxon>
        <taxon>Lophotrochozoa</taxon>
        <taxon>Platyhelminthes</taxon>
        <taxon>Cestoda</taxon>
        <taxon>Eucestoda</taxon>
        <taxon>Diphyllobothriidea</taxon>
        <taxon>Diphyllobothriidae</taxon>
        <taxon>Schistocephalus</taxon>
    </lineage>
</organism>
<protein>
    <submittedName>
        <fullName evidence="6">C2H2-type domain-containing protein</fullName>
    </submittedName>
</protein>
<dbReference type="Proteomes" id="UP000275846">
    <property type="component" value="Unassembled WGS sequence"/>
</dbReference>
<keyword evidence="5" id="KW-1185">Reference proteome</keyword>
<evidence type="ECO:0000313" key="5">
    <source>
        <dbReference type="Proteomes" id="UP000275846"/>
    </source>
</evidence>
<keyword evidence="1" id="KW-0479">Metal-binding</keyword>
<evidence type="ECO:0000313" key="4">
    <source>
        <dbReference type="EMBL" id="VDL98607.1"/>
    </source>
</evidence>
<keyword evidence="1" id="KW-0862">Zinc</keyword>
<feature type="domain" description="C2H2-type" evidence="3">
    <location>
        <begin position="52"/>
        <end position="79"/>
    </location>
</feature>
<sequence>MGLFGHMRIHDSGLHRNADNTDTPCTPSAPAILTATANPNTMNDIPPASADFPCPHCSRNFKSRIGLVGYLRIHCTEASEPVPGAPT</sequence>
<feature type="region of interest" description="Disordered" evidence="2">
    <location>
        <begin position="13"/>
        <end position="44"/>
    </location>
</feature>
<dbReference type="GO" id="GO:0008270">
    <property type="term" value="F:zinc ion binding"/>
    <property type="evidence" value="ECO:0007669"/>
    <property type="project" value="UniProtKB-KW"/>
</dbReference>
<gene>
    <name evidence="4" type="ORF">SSLN_LOCUS12222</name>
</gene>
<evidence type="ECO:0000259" key="3">
    <source>
        <dbReference type="PROSITE" id="PS50157"/>
    </source>
</evidence>